<evidence type="ECO:0000313" key="2">
    <source>
        <dbReference type="Proteomes" id="UP000822142"/>
    </source>
</evidence>
<dbReference type="RefSeq" id="WP_173749927.1">
    <property type="nucleotide sequence ID" value="NZ_JAAITA010000019.1"/>
</dbReference>
<organism evidence="1 2">
    <name type="scientific">Blautia hansenii</name>
    <name type="common">Ruminococcus hansenii</name>
    <dbReference type="NCBI Taxonomy" id="1322"/>
    <lineage>
        <taxon>Bacteria</taxon>
        <taxon>Bacillati</taxon>
        <taxon>Bacillota</taxon>
        <taxon>Clostridia</taxon>
        <taxon>Lachnospirales</taxon>
        <taxon>Lachnospiraceae</taxon>
        <taxon>Blautia</taxon>
    </lineage>
</organism>
<comment type="caution">
    <text evidence="1">The sequence shown here is derived from an EMBL/GenBank/DDBJ whole genome shotgun (WGS) entry which is preliminary data.</text>
</comment>
<protein>
    <submittedName>
        <fullName evidence="1">Uncharacterized protein</fullName>
    </submittedName>
</protein>
<dbReference type="Proteomes" id="UP000822142">
    <property type="component" value="Unassembled WGS sequence"/>
</dbReference>
<proteinExistence type="predicted"/>
<evidence type="ECO:0000313" key="1">
    <source>
        <dbReference type="EMBL" id="NSJ86929.1"/>
    </source>
</evidence>
<keyword evidence="2" id="KW-1185">Reference proteome</keyword>
<accession>A0ABX2I9T7</accession>
<dbReference type="Pfam" id="PF18937">
    <property type="entry name" value="DUF5685"/>
    <property type="match status" value="1"/>
</dbReference>
<name>A0ABX2I9T7_BLAHA</name>
<dbReference type="EMBL" id="JAAITA010000019">
    <property type="protein sequence ID" value="NSJ86929.1"/>
    <property type="molecule type" value="Genomic_DNA"/>
</dbReference>
<reference evidence="1 2" key="1">
    <citation type="journal article" date="2020" name="Cell Host Microbe">
        <title>Functional and Genomic Variation between Human-Derived Isolates of Lachnospiraceae Reveals Inter- and Intra-Species Diversity.</title>
        <authorList>
            <person name="Sorbara M.T."/>
            <person name="Littmann E.R."/>
            <person name="Fontana E."/>
            <person name="Moody T.U."/>
            <person name="Kohout C.E."/>
            <person name="Gjonbalaj M."/>
            <person name="Eaton V."/>
            <person name="Seok R."/>
            <person name="Leiner I.M."/>
            <person name="Pamer E.G."/>
        </authorList>
    </citation>
    <scope>NUCLEOTIDE SEQUENCE [LARGE SCALE GENOMIC DNA]</scope>
    <source>
        <strain evidence="1 2">MSK.15.26</strain>
    </source>
</reference>
<gene>
    <name evidence="1" type="ORF">G5A70_12270</name>
</gene>
<sequence length="285" mass="33925">MFGYIMTDKPELKVKEFYRYKGYYCGLCQALRKEYGFRGRMTLTYDMTFLVLFLTSLYEADTRELQLHCPVHPVKKIPMLQNELSAYGAKMNILLTYFKFEDDWKDDKSLQGAAGMRLFRKKAETICREYKRQAHAIQKHLKILSAYEEKQEKNLDLVAGAFGNLMAELFVYRQDMWEEELRKFGFYLGKFIYILDAYDDLEEDRKTGSYNPLKYLQNNCKTREAYEKTVHEVLLMMMAEATGAFEKLPCLMDAEILRNILYRGVWSKYNKIQKERQEKRENHGK</sequence>
<dbReference type="InterPro" id="IPR043740">
    <property type="entry name" value="DUF5685"/>
</dbReference>